<feature type="non-terminal residue" evidence="2">
    <location>
        <position position="1"/>
    </location>
</feature>
<keyword evidence="3" id="KW-1185">Reference proteome</keyword>
<sequence>CKVSWSKRKGLRVTHPRLGQLKVWKEFQHWARVNQIGFSQGSLGLPHVGLPNPSSRSEPAIHADSWCTGFKKEVIEALEGFRKGVVDPKDLEEVLPPPIQEEEELVLSAPLEEEEEVIEPITPDRFRTILAALEGTESATSDRRGDFEGRFVLGTVELWKGPPRDPKGKDNPSNPSWDSADVVSIVHEVQAFDPRRYHAVRKNPDWVIVGYSPLGVHKLGEDDRPDPPLPNLGVRTEGGQATPEEEPPEVAHVEDTYYHGYWEDEWIPSTGPTAASSSTQPPHMSTFDPWEHEWTSQPTSPHVAPPDEIDPSTAASDPYEPPPWLQAARTEPGYEATGLGSTQSQGSTDPYGTGVSSISVRGIFRGNRQAAKVIDASFTSNVEELLAELKGPLEVVHQVSPAEVQHCPGEWQLADALTKALPAPRQCIRSEARIAAVRRYELKMSYPHRSILTVFIFDRSTSTNLDFGPTTYSSDSR</sequence>
<evidence type="ECO:0000313" key="3">
    <source>
        <dbReference type="Proteomes" id="UP000601435"/>
    </source>
</evidence>
<feature type="region of interest" description="Disordered" evidence="1">
    <location>
        <begin position="268"/>
        <end position="353"/>
    </location>
</feature>
<organism evidence="2 3">
    <name type="scientific">Symbiodinium necroappetens</name>
    <dbReference type="NCBI Taxonomy" id="1628268"/>
    <lineage>
        <taxon>Eukaryota</taxon>
        <taxon>Sar</taxon>
        <taxon>Alveolata</taxon>
        <taxon>Dinophyceae</taxon>
        <taxon>Suessiales</taxon>
        <taxon>Symbiodiniaceae</taxon>
        <taxon>Symbiodinium</taxon>
    </lineage>
</organism>
<gene>
    <name evidence="2" type="ORF">SNEC2469_LOCUS1558</name>
</gene>
<reference evidence="2" key="1">
    <citation type="submission" date="2021-02" db="EMBL/GenBank/DDBJ databases">
        <authorList>
            <person name="Dougan E. K."/>
            <person name="Rhodes N."/>
            <person name="Thang M."/>
            <person name="Chan C."/>
        </authorList>
    </citation>
    <scope>NUCLEOTIDE SEQUENCE</scope>
</reference>
<proteinExistence type="predicted"/>
<feature type="compositionally biased region" description="Polar residues" evidence="1">
    <location>
        <begin position="339"/>
        <end position="353"/>
    </location>
</feature>
<dbReference type="EMBL" id="CAJNJA010005895">
    <property type="protein sequence ID" value="CAE7201053.1"/>
    <property type="molecule type" value="Genomic_DNA"/>
</dbReference>
<feature type="region of interest" description="Disordered" evidence="1">
    <location>
        <begin position="158"/>
        <end position="179"/>
    </location>
</feature>
<feature type="non-terminal residue" evidence="2">
    <location>
        <position position="477"/>
    </location>
</feature>
<dbReference type="Proteomes" id="UP000601435">
    <property type="component" value="Unassembled WGS sequence"/>
</dbReference>
<evidence type="ECO:0000313" key="2">
    <source>
        <dbReference type="EMBL" id="CAE7201053.1"/>
    </source>
</evidence>
<dbReference type="AlphaFoldDB" id="A0A812JBY8"/>
<feature type="region of interest" description="Disordered" evidence="1">
    <location>
        <begin position="218"/>
        <end position="249"/>
    </location>
</feature>
<name>A0A812JBY8_9DINO</name>
<feature type="compositionally biased region" description="Low complexity" evidence="1">
    <location>
        <begin position="268"/>
        <end position="282"/>
    </location>
</feature>
<protein>
    <submittedName>
        <fullName evidence="2">Uncharacterized protein</fullName>
    </submittedName>
</protein>
<accession>A0A812JBY8</accession>
<comment type="caution">
    <text evidence="2">The sequence shown here is derived from an EMBL/GenBank/DDBJ whole genome shotgun (WGS) entry which is preliminary data.</text>
</comment>
<evidence type="ECO:0000256" key="1">
    <source>
        <dbReference type="SAM" id="MobiDB-lite"/>
    </source>
</evidence>